<feature type="compositionally biased region" description="Basic residues" evidence="1">
    <location>
        <begin position="78"/>
        <end position="88"/>
    </location>
</feature>
<evidence type="ECO:0000256" key="1">
    <source>
        <dbReference type="SAM" id="MobiDB-lite"/>
    </source>
</evidence>
<accession>A0A0G4IPE0</accession>
<name>A0A0G4IPE0_PLABS</name>
<dbReference type="AlphaFoldDB" id="A0A0G4IPE0"/>
<evidence type="ECO:0000313" key="2">
    <source>
        <dbReference type="EMBL" id="CEO97133.1"/>
    </source>
</evidence>
<dbReference type="Proteomes" id="UP000290189">
    <property type="component" value="Unassembled WGS sequence"/>
</dbReference>
<gene>
    <name evidence="2" type="ORF">PBRA_005737</name>
    <name evidence="3" type="ORF">PLBR_LOCUS8325</name>
</gene>
<dbReference type="EMBL" id="OVEO01000016">
    <property type="protein sequence ID" value="SPR01110.1"/>
    <property type="molecule type" value="Genomic_DNA"/>
</dbReference>
<proteinExistence type="predicted"/>
<protein>
    <submittedName>
        <fullName evidence="2">Uncharacterized protein</fullName>
    </submittedName>
</protein>
<dbReference type="EMBL" id="CDSF01000078">
    <property type="protein sequence ID" value="CEO97133.1"/>
    <property type="molecule type" value="Genomic_DNA"/>
</dbReference>
<feature type="compositionally biased region" description="Basic residues" evidence="1">
    <location>
        <begin position="105"/>
        <end position="115"/>
    </location>
</feature>
<keyword evidence="4" id="KW-1185">Reference proteome</keyword>
<sequence>MSLALDDLDAEIRVMQAEKVERQQQQVCEAMDQVRLGRDPFGCLPMQSQSSLELHSAIVEHYSNRHQIGKEISSVSRRQARRQRKAKAKGADYADRNTSSIACKLSKRKRRQQLK</sequence>
<reference evidence="3 5" key="2">
    <citation type="submission" date="2018-03" db="EMBL/GenBank/DDBJ databases">
        <authorList>
            <person name="Fogelqvist J."/>
        </authorList>
    </citation>
    <scope>NUCLEOTIDE SEQUENCE [LARGE SCALE GENOMIC DNA]</scope>
</reference>
<organism evidence="2 4">
    <name type="scientific">Plasmodiophora brassicae</name>
    <name type="common">Clubroot disease agent</name>
    <dbReference type="NCBI Taxonomy" id="37360"/>
    <lineage>
        <taxon>Eukaryota</taxon>
        <taxon>Sar</taxon>
        <taxon>Rhizaria</taxon>
        <taxon>Endomyxa</taxon>
        <taxon>Phytomyxea</taxon>
        <taxon>Plasmodiophorida</taxon>
        <taxon>Plasmodiophoridae</taxon>
        <taxon>Plasmodiophora</taxon>
    </lineage>
</organism>
<reference evidence="2 4" key="1">
    <citation type="submission" date="2015-02" db="EMBL/GenBank/DDBJ databases">
        <authorList>
            <person name="Chooi Y.-H."/>
        </authorList>
    </citation>
    <scope>NUCLEOTIDE SEQUENCE [LARGE SCALE GENOMIC DNA]</scope>
    <source>
        <strain evidence="2">E3</strain>
    </source>
</reference>
<dbReference type="Proteomes" id="UP000039324">
    <property type="component" value="Unassembled WGS sequence"/>
</dbReference>
<geneLocation type="mitochondrion" evidence="3"/>
<keyword evidence="3" id="KW-0496">Mitochondrion</keyword>
<feature type="region of interest" description="Disordered" evidence="1">
    <location>
        <begin position="69"/>
        <end position="115"/>
    </location>
</feature>
<evidence type="ECO:0000313" key="5">
    <source>
        <dbReference type="Proteomes" id="UP000290189"/>
    </source>
</evidence>
<evidence type="ECO:0000313" key="3">
    <source>
        <dbReference type="EMBL" id="SPR01110.1"/>
    </source>
</evidence>
<evidence type="ECO:0000313" key="4">
    <source>
        <dbReference type="Proteomes" id="UP000039324"/>
    </source>
</evidence>